<keyword evidence="3 14" id="KW-0812">Transmembrane</keyword>
<dbReference type="Gene3D" id="2.80.10.50">
    <property type="match status" value="1"/>
</dbReference>
<dbReference type="EC" id="3.1.3.48" evidence="2"/>
<dbReference type="InterPro" id="IPR013783">
    <property type="entry name" value="Ig-like_fold"/>
</dbReference>
<feature type="region of interest" description="Disordered" evidence="13">
    <location>
        <begin position="619"/>
        <end position="641"/>
    </location>
</feature>
<dbReference type="OrthoDB" id="10057517at2759"/>
<keyword evidence="7" id="KW-0904">Protein phosphatase</keyword>
<evidence type="ECO:0000256" key="3">
    <source>
        <dbReference type="ARBA" id="ARBA00022692"/>
    </source>
</evidence>
<feature type="domain" description="Fibronectin type-III" evidence="17">
    <location>
        <begin position="1254"/>
        <end position="1340"/>
    </location>
</feature>
<evidence type="ECO:0000256" key="14">
    <source>
        <dbReference type="SAM" id="Phobius"/>
    </source>
</evidence>
<dbReference type="GO" id="GO:0043235">
    <property type="term" value="C:receptor complex"/>
    <property type="evidence" value="ECO:0007669"/>
    <property type="project" value="TreeGrafter"/>
</dbReference>
<feature type="domain" description="Fibronectin type-III" evidence="17">
    <location>
        <begin position="2048"/>
        <end position="2144"/>
    </location>
</feature>
<dbReference type="PANTHER" id="PTHR46957:SF2">
    <property type="entry name" value="RECEPTOR-TYPE TYROSINE-PROTEIN PHOSPHATASE BETA"/>
    <property type="match status" value="1"/>
</dbReference>
<dbReference type="PROSITE" id="PS00383">
    <property type="entry name" value="TYR_PHOSPHATASE_1"/>
    <property type="match status" value="1"/>
</dbReference>
<keyword evidence="19" id="KW-1185">Reference proteome</keyword>
<evidence type="ECO:0000256" key="11">
    <source>
        <dbReference type="ARBA" id="ARBA00025789"/>
    </source>
</evidence>
<feature type="domain" description="Fibronectin type-III" evidence="17">
    <location>
        <begin position="1778"/>
        <end position="1870"/>
    </location>
</feature>
<evidence type="ECO:0000259" key="17">
    <source>
        <dbReference type="PROSITE" id="PS50853"/>
    </source>
</evidence>
<evidence type="ECO:0000256" key="6">
    <source>
        <dbReference type="ARBA" id="ARBA00022801"/>
    </source>
</evidence>
<proteinExistence type="inferred from homology"/>
<dbReference type="InterPro" id="IPR041201">
    <property type="entry name" value="PTPRJ_TM"/>
</dbReference>
<dbReference type="Pfam" id="PF18861">
    <property type="entry name" value="PTP_tm"/>
    <property type="match status" value="1"/>
</dbReference>
<keyword evidence="6" id="KW-0378">Hydrolase</keyword>
<evidence type="ECO:0000259" key="16">
    <source>
        <dbReference type="PROSITE" id="PS50056"/>
    </source>
</evidence>
<dbReference type="Proteomes" id="UP000694397">
    <property type="component" value="Chromosome 24"/>
</dbReference>
<feature type="domain" description="Fibronectin type-III" evidence="17">
    <location>
        <begin position="1871"/>
        <end position="1958"/>
    </location>
</feature>
<feature type="region of interest" description="Disordered" evidence="13">
    <location>
        <begin position="662"/>
        <end position="683"/>
    </location>
</feature>
<feature type="domain" description="Fibronectin type-III" evidence="17">
    <location>
        <begin position="1605"/>
        <end position="1692"/>
    </location>
</feature>
<feature type="compositionally biased region" description="Low complexity" evidence="13">
    <location>
        <begin position="619"/>
        <end position="633"/>
    </location>
</feature>
<keyword evidence="8 14" id="KW-1133">Transmembrane helix</keyword>
<accession>A0A8C9S1H7</accession>
<dbReference type="GO" id="GO:0004725">
    <property type="term" value="F:protein tyrosine phosphatase activity"/>
    <property type="evidence" value="ECO:0007669"/>
    <property type="project" value="UniProtKB-EC"/>
</dbReference>
<keyword evidence="4" id="KW-0732">Signal</keyword>
<dbReference type="FunFam" id="3.90.190.10:FF:000009">
    <property type="entry name" value="Receptor-type tyrosine-protein phosphatase beta"/>
    <property type="match status" value="1"/>
</dbReference>
<evidence type="ECO:0000256" key="4">
    <source>
        <dbReference type="ARBA" id="ARBA00022729"/>
    </source>
</evidence>
<dbReference type="InterPro" id="IPR029021">
    <property type="entry name" value="Prot-tyrosine_phosphatase-like"/>
</dbReference>
<evidence type="ECO:0000256" key="13">
    <source>
        <dbReference type="SAM" id="MobiDB-lite"/>
    </source>
</evidence>
<comment type="catalytic activity">
    <reaction evidence="12">
        <text>O-phospho-L-tyrosyl-[protein] + H2O = L-tyrosyl-[protein] + phosphate</text>
        <dbReference type="Rhea" id="RHEA:10684"/>
        <dbReference type="Rhea" id="RHEA-COMP:10136"/>
        <dbReference type="Rhea" id="RHEA-COMP:20101"/>
        <dbReference type="ChEBI" id="CHEBI:15377"/>
        <dbReference type="ChEBI" id="CHEBI:43474"/>
        <dbReference type="ChEBI" id="CHEBI:46858"/>
        <dbReference type="ChEBI" id="CHEBI:61978"/>
        <dbReference type="EC" id="3.1.3.48"/>
    </reaction>
</comment>
<feature type="domain" description="Fibronectin type-III" evidence="17">
    <location>
        <begin position="1430"/>
        <end position="1523"/>
    </location>
</feature>
<dbReference type="SMART" id="SM00194">
    <property type="entry name" value="PTPc"/>
    <property type="match status" value="1"/>
</dbReference>
<dbReference type="InterPro" id="IPR003961">
    <property type="entry name" value="FN3_dom"/>
</dbReference>
<organism evidence="18 19">
    <name type="scientific">Scleropages formosus</name>
    <name type="common">Asian bonytongue</name>
    <name type="synonym">Osteoglossum formosum</name>
    <dbReference type="NCBI Taxonomy" id="113540"/>
    <lineage>
        <taxon>Eukaryota</taxon>
        <taxon>Metazoa</taxon>
        <taxon>Chordata</taxon>
        <taxon>Craniata</taxon>
        <taxon>Vertebrata</taxon>
        <taxon>Euteleostomi</taxon>
        <taxon>Actinopterygii</taxon>
        <taxon>Neopterygii</taxon>
        <taxon>Teleostei</taxon>
        <taxon>Osteoglossocephala</taxon>
        <taxon>Osteoglossomorpha</taxon>
        <taxon>Osteoglossiformes</taxon>
        <taxon>Osteoglossidae</taxon>
        <taxon>Scleropages</taxon>
    </lineage>
</organism>
<evidence type="ECO:0000256" key="9">
    <source>
        <dbReference type="ARBA" id="ARBA00023136"/>
    </source>
</evidence>
<dbReference type="GeneTree" id="ENSGT00940000156088"/>
<evidence type="ECO:0000256" key="12">
    <source>
        <dbReference type="ARBA" id="ARBA00051722"/>
    </source>
</evidence>
<feature type="compositionally biased region" description="Low complexity" evidence="13">
    <location>
        <begin position="670"/>
        <end position="682"/>
    </location>
</feature>
<dbReference type="InterPro" id="IPR050713">
    <property type="entry name" value="RTP_Phos/Ushers"/>
</dbReference>
<dbReference type="InterPro" id="IPR000387">
    <property type="entry name" value="Tyr_Pase_dom"/>
</dbReference>
<feature type="domain" description="Fibronectin type-III" evidence="17">
    <location>
        <begin position="2145"/>
        <end position="2236"/>
    </location>
</feature>
<dbReference type="PRINTS" id="PR00700">
    <property type="entry name" value="PRTYPHPHTASE"/>
</dbReference>
<dbReference type="InterPro" id="IPR036116">
    <property type="entry name" value="FN3_sf"/>
</dbReference>
<dbReference type="SMART" id="SM00404">
    <property type="entry name" value="PTPc_motif"/>
    <property type="match status" value="1"/>
</dbReference>
<feature type="domain" description="Fibronectin type-III" evidence="17">
    <location>
        <begin position="1341"/>
        <end position="1429"/>
    </location>
</feature>
<evidence type="ECO:0000256" key="7">
    <source>
        <dbReference type="ARBA" id="ARBA00022912"/>
    </source>
</evidence>
<reference evidence="18" key="2">
    <citation type="submission" date="2025-08" db="UniProtKB">
        <authorList>
            <consortium name="Ensembl"/>
        </authorList>
    </citation>
    <scope>IDENTIFICATION</scope>
</reference>
<dbReference type="GO" id="GO:0045296">
    <property type="term" value="F:cadherin binding"/>
    <property type="evidence" value="ECO:0007669"/>
    <property type="project" value="TreeGrafter"/>
</dbReference>
<dbReference type="SMART" id="SM00060">
    <property type="entry name" value="FN3"/>
    <property type="match status" value="16"/>
</dbReference>
<dbReference type="Gene3D" id="3.90.190.10">
    <property type="entry name" value="Protein tyrosine phosphatase superfamily"/>
    <property type="match status" value="1"/>
</dbReference>
<dbReference type="InterPro" id="IPR003595">
    <property type="entry name" value="Tyr_Pase_cat"/>
</dbReference>
<dbReference type="PANTHER" id="PTHR46957">
    <property type="entry name" value="CYTOKINE RECEPTOR"/>
    <property type="match status" value="1"/>
</dbReference>
<comment type="similarity">
    <text evidence="11">Belongs to the protein-tyrosine phosphatase family. Receptor class 3 subfamily.</text>
</comment>
<dbReference type="CDD" id="cd00063">
    <property type="entry name" value="FN3"/>
    <property type="match status" value="9"/>
</dbReference>
<dbReference type="Ensembl" id="ENSSFOT00015028190.2">
    <property type="protein sequence ID" value="ENSSFOP00015027879.2"/>
    <property type="gene ID" value="ENSSFOG00015017898.2"/>
</dbReference>
<feature type="transmembrane region" description="Helical" evidence="14">
    <location>
        <begin position="2415"/>
        <end position="2434"/>
    </location>
</feature>
<dbReference type="InterPro" id="IPR035992">
    <property type="entry name" value="Ricin_B-like_lectins"/>
</dbReference>
<name>A0A8C9S1H7_SCLFO</name>
<evidence type="ECO:0000256" key="5">
    <source>
        <dbReference type="ARBA" id="ARBA00022737"/>
    </source>
</evidence>
<evidence type="ECO:0000259" key="15">
    <source>
        <dbReference type="PROSITE" id="PS50055"/>
    </source>
</evidence>
<feature type="region of interest" description="Disordered" evidence="13">
    <location>
        <begin position="465"/>
        <end position="484"/>
    </location>
</feature>
<keyword evidence="10" id="KW-0325">Glycoprotein</keyword>
<dbReference type="InterPro" id="IPR016130">
    <property type="entry name" value="Tyr_Pase_AS"/>
</dbReference>
<dbReference type="GO" id="GO:0016020">
    <property type="term" value="C:membrane"/>
    <property type="evidence" value="ECO:0007669"/>
    <property type="project" value="UniProtKB-SubCell"/>
</dbReference>
<feature type="domain" description="Fibronectin type-III" evidence="17">
    <location>
        <begin position="1076"/>
        <end position="1163"/>
    </location>
</feature>
<reference evidence="18" key="3">
    <citation type="submission" date="2025-09" db="UniProtKB">
        <authorList>
            <consortium name="Ensembl"/>
        </authorList>
    </citation>
    <scope>IDENTIFICATION</scope>
</reference>
<sequence length="2790" mass="303897">MCAVPPRGRWKEARAPLVSRCFPVRSEGAFPLDASSCCASRPSALRSKMDTVFVTAALLALLGSAPAEGFLIAHPHKTLCLSRKSMVVFLGKCDVTNPEQQWSWTRDMKLRHSQSALCLWADASVYVPDHTRLASLADCTAAPPWMCYDQKGTLGLAERPLYLNKQGQRAVLSKNPKYAKWTKYKEDSGGRMVMDPLCLPSGDTTHASTTISSSFSTTLSLNTLSFLTREVFSPTSHLRTSTRERHTRSASSTSSAVQTQRTSITDVVPDTDMPEVALEGRTTILKLPPATPSPDSTAERIWAPTEVLLKTEDSTLIANTHTAAVAAPTMTSEAIILTDEVLTGHITMTTETVSHTDKGLSNTGHLASTATPFQGNFTAALTTNTVLPIADNTPSVSRAHTEDALSPSKSSSTSCANTIAETITTISTWRDAELPRFTAASSASPVETGASTISLVDPFASTTDAEIPTSAEDPSAKDVASTMTSTAPFSTTGTVTRLDMTDIVPAPPDALTDESTIILGHSINSEPTISVVSHVTSEEPTVPTLGTGNPTILLVPYVMPEETTFSANPTTVDHGITDAPITTTIELAVSTGDSTANNKSSSMTPAPSMIPNAHTVTVAPRSATTTSPTRRTTGPPIATFSHTIISGVPGTATSPAITTSEPAVSTVDHTTVTQDSTVRTTSGSVTHTISLAPTDPNTGTMESTMSSAFSISITPSMAATVPRRATTETFINATKTASTRTTKAHTTQSTTTTLKTTAFTTNPTTIMTSPTRTTTSASSTEHLWTTTLSTTAITTQKYETTESARCSVTVTKAAATTNEVTLHWSTPGQPCNFCVLATDGHTGLTESTGCLARNAHDEGGAYVWRMGGLQPGTVYHLAIESREDTLGANVTVRTDPQEPASLDVQQVYNGTWGLLVSWPHSPGQVDWYELTLEEVETGENSSTRVDGSAAPQLGFFALSPGTHYTLSLVAIAGNKTSPAVQSKVATAPSPVSILQLSPSSDDLSVSWKPGPGKVDNFRLLLWDSNGLLQNLTLESSIASHRLIGLVPGRLYNITVAAEFEGQQRSVSKQARTVPAVVSNLRVESNSSQANLMVSWEQVLGDAHSYLVTLTSLGSLPQQKTLPRSTTEVLFDGLTPGAEYHVSVSTLSGELSAQINTTGRTAPDKVAQLEMVGLNDKKALKMTWTPPRGEWDSYRLLLLDGSQVLVNVTVGKNTQEFIFSKLDLVPGRLYSAAVTVESGPLSSTEFCQGRIAPLAVQKLQVRHVDETSLGVLWSHPVAEWDSYTVTLQHANMVVTEKTLARDVQEYTFSALVPGRLYSVMVTAHSGNLHSSTSVMGQTVPAAVTHLHLSNQGLTDCLDSSWQSAVGDVDSYRVLLVRNGVIIKNESVLADTTSCRFHGLGPGALYKVVVTSISKGLSSKQVVKEGHTVPAAVGDVTVSNNGRTDFLSVSWRPAQSDVDSYRVTLWDGEKTLAPCVTTTSPECVFNSLVSGRLYNISIASCSGIYENHTMVQERTQPSPVQNPTAIHSARDDYLKVYWRHAAGDFDFYRVAIKHNNQLLQNQTVPKSRNECVFQSLVPGRLYTVLISTWSGKYEASVSTDGRTFPAAVTALTLAERGTEDLRVTWQGAPGDVDHYEVQLLYSDMKVLPPITLSGTDRECRLSSLTPGRLYKIVVSTFSGPNQKAQFIEGRTAPSKVKNLHVTNSGQSSGLKVSWTPGEGDVDSYKVFLLTGGHLLEMRVIHKPISEVAFQGLTPGQLYSIVVQSISGELHNNHTASGHTVPSSVGGLLVDSQQSTNSLLVSWHPARGLADGYRLQLLDEKGILLFNHSQPSDNTEHRFNRLTPGKKYRVRVQTLSGGVASEGAVGEGRTRPAAVSELVVMGNSTSSLTFGWVPPLGDFEGYNISLYDSSGTLRNSGHAGRNALHSSFVALQPGTQYKIVVLTCSGEQTNASSIWARTVPAPATALQAQNRNQTNSLWLSWERPAGHLSGYLLFVYGANGSQQAEQQLSAEQKEHLIQSLLPGRLYRVALLTLSGKLSNAASVEGRTAPEPPTSLSFTGVTNSSAELTWSNPVTSDYDSFDLQWMPRDPLSIFNPYGTPGSSSRIFRGLYPGRLYTFSIRTVSGGRVKGSPPAYSQPIHKSIRTKPGRLQHIHCHPQSSTSISCAWSAPESDYDSYAVECMRQDLRTRVFSHRATRDSTLYVISQLDPHRLYTVSVRVISDGAVSDAAEDSVVTMIDRPPLPPPNTRVSETAARVKQSAISFQFNCSWFSDVNGAIKFFAVIVAESDDKAMVQPDQQHPLPSYAHYKRNSSIKVYQTSYFQSPCSEEPESGEQVIDINLGTGMEALGGRCDPDPDQNQNSFCDGPLKSKTAYRLSIRAFTKLLDEERREFPQPLYTDTFLSLPLVTEAEPLNGVIKGISAGMFLIAMVIGVTALLICRQKVRKVSVRERTMVRVGMRRERPSSGMLLGVRSNRRISSPIKAVHFEYHLAKLMADSNYLLSEEFEDLRDVGRNQPYDTALLPENRSKNRYNNILPYDSTRVKLSYVDDDPCSDYINASYIPGNNFRREYIATQGPLPGTKDDFWKMVWEQNVHNIVMVTQCVEKGRVKCDHYWPYDQDPLYYGDLIVQMQAESVLPEWTIREFTICSEDQLRYNRVVRQFHYTVWPDHGVPETTQSLVQFVRTVRDYINRSPGSGGTVVHCSAGVGRTGTFIALDRALQQLDAKDTVDIYGIVFDLRLHRSHMVQTECQYTYLHQCVRDVLRARKLRHEQENPLYPIYENVAPDYHRDFVYTRR</sequence>
<evidence type="ECO:0000256" key="10">
    <source>
        <dbReference type="ARBA" id="ARBA00023180"/>
    </source>
</evidence>
<dbReference type="FunFam" id="2.60.40.10:FF:000369">
    <property type="entry name" value="Protein tyrosine phosphatase, receptor type B"/>
    <property type="match status" value="11"/>
</dbReference>
<dbReference type="SUPFAM" id="SSF49265">
    <property type="entry name" value="Fibronectin type III"/>
    <property type="match status" value="14"/>
</dbReference>
<feature type="compositionally biased region" description="Low complexity" evidence="13">
    <location>
        <begin position="249"/>
        <end position="263"/>
    </location>
</feature>
<dbReference type="PROSITE" id="PS50231">
    <property type="entry name" value="RICIN_B_LECTIN"/>
    <property type="match status" value="1"/>
</dbReference>
<evidence type="ECO:0000313" key="19">
    <source>
        <dbReference type="Proteomes" id="UP000694397"/>
    </source>
</evidence>
<feature type="domain" description="Tyrosine specific protein phosphatases" evidence="16">
    <location>
        <begin position="2671"/>
        <end position="2747"/>
    </location>
</feature>
<dbReference type="Gene3D" id="2.60.40.10">
    <property type="entry name" value="Immunoglobulins"/>
    <property type="match status" value="14"/>
</dbReference>
<evidence type="ECO:0000256" key="8">
    <source>
        <dbReference type="ARBA" id="ARBA00022989"/>
    </source>
</evidence>
<evidence type="ECO:0000313" key="18">
    <source>
        <dbReference type="Ensembl" id="ENSSFOP00015027879.2"/>
    </source>
</evidence>
<reference evidence="18 19" key="1">
    <citation type="submission" date="2019-04" db="EMBL/GenBank/DDBJ databases">
        <authorList>
            <consortium name="Wellcome Sanger Institute Data Sharing"/>
        </authorList>
    </citation>
    <scope>NUCLEOTIDE SEQUENCE [LARGE SCALE GENOMIC DNA]</scope>
</reference>
<dbReference type="InterPro" id="IPR000242">
    <property type="entry name" value="PTP_cat"/>
</dbReference>
<gene>
    <name evidence="18" type="primary">PTPRB</name>
</gene>
<dbReference type="PROSITE" id="PS50055">
    <property type="entry name" value="TYR_PHOSPHATASE_PTP"/>
    <property type="match status" value="1"/>
</dbReference>
<dbReference type="SUPFAM" id="SSF50370">
    <property type="entry name" value="Ricin B-like lectins"/>
    <property type="match status" value="1"/>
</dbReference>
<feature type="domain" description="Fibronectin type-III" evidence="17">
    <location>
        <begin position="987"/>
        <end position="1075"/>
    </location>
</feature>
<feature type="domain" description="Fibronectin type-III" evidence="17">
    <location>
        <begin position="1959"/>
        <end position="2047"/>
    </location>
</feature>
<comment type="subcellular location">
    <subcellularLocation>
        <location evidence="1">Membrane</location>
        <topology evidence="1">Single-pass type I membrane protein</topology>
    </subcellularLocation>
</comment>
<dbReference type="PROSITE" id="PS50056">
    <property type="entry name" value="TYR_PHOSPHATASE_2"/>
    <property type="match status" value="1"/>
</dbReference>
<dbReference type="Pfam" id="PF00041">
    <property type="entry name" value="fn3"/>
    <property type="match status" value="14"/>
</dbReference>
<keyword evidence="9 14" id="KW-0472">Membrane</keyword>
<keyword evidence="5" id="KW-0677">Repeat</keyword>
<dbReference type="CDD" id="cd14617">
    <property type="entry name" value="R-PTPc-B"/>
    <property type="match status" value="1"/>
</dbReference>
<evidence type="ECO:0000256" key="2">
    <source>
        <dbReference type="ARBA" id="ARBA00013064"/>
    </source>
</evidence>
<feature type="region of interest" description="Disordered" evidence="13">
    <location>
        <begin position="237"/>
        <end position="263"/>
    </location>
</feature>
<dbReference type="SUPFAM" id="SSF52799">
    <property type="entry name" value="(Phosphotyrosine protein) phosphatases II"/>
    <property type="match status" value="1"/>
</dbReference>
<evidence type="ECO:0000256" key="1">
    <source>
        <dbReference type="ARBA" id="ARBA00004479"/>
    </source>
</evidence>
<dbReference type="GO" id="GO:0001525">
    <property type="term" value="P:angiogenesis"/>
    <property type="evidence" value="ECO:0007669"/>
    <property type="project" value="TreeGrafter"/>
</dbReference>
<dbReference type="PROSITE" id="PS50853">
    <property type="entry name" value="FN3"/>
    <property type="match status" value="11"/>
</dbReference>
<feature type="domain" description="Tyrosine-protein phosphatase" evidence="15">
    <location>
        <begin position="2496"/>
        <end position="2756"/>
    </location>
</feature>
<dbReference type="Pfam" id="PF00102">
    <property type="entry name" value="Y_phosphatase"/>
    <property type="match status" value="1"/>
</dbReference>
<protein>
    <recommendedName>
        <fullName evidence="2">protein-tyrosine-phosphatase</fullName>
        <ecNumber evidence="2">3.1.3.48</ecNumber>
    </recommendedName>
</protein>